<dbReference type="PANTHER" id="PTHR17453">
    <property type="entry name" value="SIGNAL RECOGNITION PARTICLE 19 KD PROTEIN"/>
    <property type="match status" value="1"/>
</dbReference>
<dbReference type="AlphaFoldDB" id="A0A4X2KIX6"/>
<reference evidence="8" key="3">
    <citation type="submission" date="2025-09" db="UniProtKB">
        <authorList>
            <consortium name="Ensembl"/>
        </authorList>
    </citation>
    <scope>IDENTIFICATION</scope>
</reference>
<evidence type="ECO:0000256" key="2">
    <source>
        <dbReference type="ARBA" id="ARBA00008910"/>
    </source>
</evidence>
<evidence type="ECO:0000256" key="4">
    <source>
        <dbReference type="ARBA" id="ARBA00023135"/>
    </source>
</evidence>
<dbReference type="GO" id="GO:0005786">
    <property type="term" value="C:signal recognition particle, endoplasmic reticulum targeting"/>
    <property type="evidence" value="ECO:0007669"/>
    <property type="project" value="UniProtKB-KW"/>
</dbReference>
<keyword evidence="4" id="KW-0733">Signal recognition particle</keyword>
<protein>
    <recommendedName>
        <fullName evidence="6">Signal recognition particle 19 kDa protein</fullName>
    </recommendedName>
</protein>
<comment type="subcellular location">
    <subcellularLocation>
        <location evidence="1">Cytoplasm</location>
    </subcellularLocation>
</comment>
<comment type="similarity">
    <text evidence="2">Belongs to the SRP19 family.</text>
</comment>
<dbReference type="GO" id="GO:0008312">
    <property type="term" value="F:7S RNA binding"/>
    <property type="evidence" value="ECO:0007669"/>
    <property type="project" value="InterPro"/>
</dbReference>
<keyword evidence="9" id="KW-1185">Reference proteome</keyword>
<evidence type="ECO:0000313" key="9">
    <source>
        <dbReference type="Proteomes" id="UP000314987"/>
    </source>
</evidence>
<dbReference type="Proteomes" id="UP000314987">
    <property type="component" value="Unassembled WGS sequence"/>
</dbReference>
<proteinExistence type="inferred from homology"/>
<name>A0A4X2KIX6_VOMUR</name>
<reference evidence="9" key="1">
    <citation type="submission" date="2018-12" db="EMBL/GenBank/DDBJ databases">
        <authorList>
            <person name="Yazar S."/>
        </authorList>
    </citation>
    <scope>NUCLEOTIDE SEQUENCE [LARGE SCALE GENOMIC DNA]</scope>
</reference>
<dbReference type="Gene3D" id="3.30.56.30">
    <property type="entry name" value="Signal recognition particle, SRP19-like subunit"/>
    <property type="match status" value="1"/>
</dbReference>
<evidence type="ECO:0000256" key="1">
    <source>
        <dbReference type="ARBA" id="ARBA00004496"/>
    </source>
</evidence>
<dbReference type="Ensembl" id="ENSVURT00010010549.1">
    <property type="protein sequence ID" value="ENSVURP00010009302.1"/>
    <property type="gene ID" value="ENSVURG00010007213.1"/>
</dbReference>
<dbReference type="Pfam" id="PF01922">
    <property type="entry name" value="SRP19"/>
    <property type="match status" value="1"/>
</dbReference>
<dbReference type="SUPFAM" id="SSF69695">
    <property type="entry name" value="SRP19"/>
    <property type="match status" value="1"/>
</dbReference>
<dbReference type="GeneTree" id="ENSGT00960000191480"/>
<reference evidence="8" key="2">
    <citation type="submission" date="2025-08" db="UniProtKB">
        <authorList>
            <consortium name="Ensembl"/>
        </authorList>
    </citation>
    <scope>IDENTIFICATION</scope>
</reference>
<evidence type="ECO:0000256" key="6">
    <source>
        <dbReference type="ARBA" id="ARBA00033772"/>
    </source>
</evidence>
<organism evidence="8 9">
    <name type="scientific">Vombatus ursinus</name>
    <name type="common">Common wombat</name>
    <dbReference type="NCBI Taxonomy" id="29139"/>
    <lineage>
        <taxon>Eukaryota</taxon>
        <taxon>Metazoa</taxon>
        <taxon>Chordata</taxon>
        <taxon>Craniata</taxon>
        <taxon>Vertebrata</taxon>
        <taxon>Euteleostomi</taxon>
        <taxon>Mammalia</taxon>
        <taxon>Metatheria</taxon>
        <taxon>Diprotodontia</taxon>
        <taxon>Vombatidae</taxon>
        <taxon>Vombatus</taxon>
    </lineage>
</organism>
<dbReference type="STRING" id="29139.ENSVURP00010009302"/>
<dbReference type="OMA" id="RDFICIY"/>
<dbReference type="InterPro" id="IPR002778">
    <property type="entry name" value="Signal_recog_particle_SRP19"/>
</dbReference>
<keyword evidence="3" id="KW-0963">Cytoplasm</keyword>
<comment type="function">
    <text evidence="7">Component of the signal recognition particle (SRP) complex, a ribonucleoprotein complex that mediates the cotranslational targeting of secretory and membrane proteins to the endoplasmic reticulum (ER). Binds directly to 7SL RNA. Mediates binding of SRP54 to the SRP complex.</text>
</comment>
<accession>A0A4X2KIX6</accession>
<evidence type="ECO:0000256" key="5">
    <source>
        <dbReference type="ARBA" id="ARBA00023274"/>
    </source>
</evidence>
<keyword evidence="5" id="KW-0687">Ribonucleoprotein</keyword>
<dbReference type="GO" id="GO:0006617">
    <property type="term" value="P:SRP-dependent cotranslational protein targeting to membrane, signal sequence recognition"/>
    <property type="evidence" value="ECO:0007669"/>
    <property type="project" value="TreeGrafter"/>
</dbReference>
<evidence type="ECO:0000256" key="7">
    <source>
        <dbReference type="ARBA" id="ARBA00045518"/>
    </source>
</evidence>
<evidence type="ECO:0000256" key="3">
    <source>
        <dbReference type="ARBA" id="ARBA00022490"/>
    </source>
</evidence>
<sequence length="73" mass="8107">TTVKSASRDFICIYLAYLNNKKTIAEGRQIPIDKAVENPTATEIQDVCLAVGLNVQCDKNDNTTQLIYLFSVI</sequence>
<dbReference type="InterPro" id="IPR036521">
    <property type="entry name" value="SRP19-like_sf"/>
</dbReference>
<dbReference type="PANTHER" id="PTHR17453:SF0">
    <property type="entry name" value="SIGNAL RECOGNITION PARTICLE 19 KDA PROTEIN"/>
    <property type="match status" value="1"/>
</dbReference>
<evidence type="ECO:0000313" key="8">
    <source>
        <dbReference type="Ensembl" id="ENSVURP00010009302.1"/>
    </source>
</evidence>